<protein>
    <submittedName>
        <fullName evidence="3">Fatty acid desaturase family protein</fullName>
    </submittedName>
</protein>
<evidence type="ECO:0000259" key="2">
    <source>
        <dbReference type="Pfam" id="PF00487"/>
    </source>
</evidence>
<evidence type="ECO:0000313" key="3">
    <source>
        <dbReference type="EMBL" id="CUS40946.1"/>
    </source>
</evidence>
<feature type="domain" description="Fatty acid desaturase" evidence="2">
    <location>
        <begin position="68"/>
        <end position="329"/>
    </location>
</feature>
<accession>A0A161K4A6</accession>
<keyword evidence="1" id="KW-0472">Membrane</keyword>
<keyword evidence="1" id="KW-0812">Transmembrane</keyword>
<proteinExistence type="predicted"/>
<gene>
    <name evidence="3" type="ORF">MGWOODY_Tha1597</name>
</gene>
<dbReference type="GO" id="GO:0042284">
    <property type="term" value="F:sphingolipid delta-4 desaturase activity"/>
    <property type="evidence" value="ECO:0007669"/>
    <property type="project" value="TreeGrafter"/>
</dbReference>
<sequence length="339" mass="38453">MTNTHDDFETGLERKSARDTLTQLLGPEVIASLHRRSDAWGWFGIAGCWATIALALFMSELAIDAFTWWSLPLLIVSITLIGGRILGLAILSHEGSHRSLFETQKFNDSVCNWLCAAPIFLDIAKYRRHHALHHVHTGTELDVDLPLCDGFPTSPASMMRKFLRDISGITGIKSLIGLGMMNAGILKWNVAGTVEKLPSNGQSRADYLWTFVKESRRTLIFHSIFFLTMYFSNLTELFFIWWAGYLFAYPLCIRVRSIAEHAMTERSGNMLKNTRTTKAGIIGRALFAPFNVNFHIEHHALVSVPYWQLPKLHRLLREKQAVPNPPTYWQVIRLAASNK</sequence>
<dbReference type="EMBL" id="CZQC01000029">
    <property type="protein sequence ID" value="CUS40946.1"/>
    <property type="molecule type" value="Genomic_DNA"/>
</dbReference>
<feature type="transmembrane region" description="Helical" evidence="1">
    <location>
        <begin position="224"/>
        <end position="248"/>
    </location>
</feature>
<dbReference type="PANTHER" id="PTHR12879">
    <property type="entry name" value="SPHINGOLIPID DELTA 4 DESATURASE/C-4 HYDROXYLASE PROTEIN DES2"/>
    <property type="match status" value="1"/>
</dbReference>
<dbReference type="GO" id="GO:0016020">
    <property type="term" value="C:membrane"/>
    <property type="evidence" value="ECO:0007669"/>
    <property type="project" value="GOC"/>
</dbReference>
<feature type="transmembrane region" description="Helical" evidence="1">
    <location>
        <begin position="69"/>
        <end position="91"/>
    </location>
</feature>
<feature type="transmembrane region" description="Helical" evidence="1">
    <location>
        <begin position="40"/>
        <end position="63"/>
    </location>
</feature>
<dbReference type="Pfam" id="PF00487">
    <property type="entry name" value="FA_desaturase"/>
    <property type="match status" value="1"/>
</dbReference>
<dbReference type="AlphaFoldDB" id="A0A161K4A6"/>
<evidence type="ECO:0000256" key="1">
    <source>
        <dbReference type="SAM" id="Phobius"/>
    </source>
</evidence>
<organism evidence="3">
    <name type="scientific">hydrothermal vent metagenome</name>
    <dbReference type="NCBI Taxonomy" id="652676"/>
    <lineage>
        <taxon>unclassified sequences</taxon>
        <taxon>metagenomes</taxon>
        <taxon>ecological metagenomes</taxon>
    </lineage>
</organism>
<dbReference type="CDD" id="cd03510">
    <property type="entry name" value="Rhizobitoxine-FADS-like"/>
    <property type="match status" value="1"/>
</dbReference>
<dbReference type="GO" id="GO:0046513">
    <property type="term" value="P:ceramide biosynthetic process"/>
    <property type="evidence" value="ECO:0007669"/>
    <property type="project" value="TreeGrafter"/>
</dbReference>
<name>A0A161K4A6_9ZZZZ</name>
<keyword evidence="1" id="KW-1133">Transmembrane helix</keyword>
<reference evidence="3" key="1">
    <citation type="submission" date="2015-10" db="EMBL/GenBank/DDBJ databases">
        <authorList>
            <person name="Gilbert D.G."/>
        </authorList>
    </citation>
    <scope>NUCLEOTIDE SEQUENCE</scope>
</reference>
<dbReference type="PANTHER" id="PTHR12879:SF8">
    <property type="entry name" value="SPHINGOLIPID DELTA(4)-DESATURASE DES1"/>
    <property type="match status" value="1"/>
</dbReference>
<dbReference type="InterPro" id="IPR005804">
    <property type="entry name" value="FA_desaturase_dom"/>
</dbReference>